<evidence type="ECO:0000313" key="2">
    <source>
        <dbReference type="Proteomes" id="UP001597393"/>
    </source>
</evidence>
<evidence type="ECO:0000313" key="1">
    <source>
        <dbReference type="EMBL" id="MFD2600073.1"/>
    </source>
</evidence>
<evidence type="ECO:0008006" key="3">
    <source>
        <dbReference type="Google" id="ProtNLM"/>
    </source>
</evidence>
<dbReference type="PROSITE" id="PS51257">
    <property type="entry name" value="PROKAR_LIPOPROTEIN"/>
    <property type="match status" value="1"/>
</dbReference>
<dbReference type="Proteomes" id="UP001597393">
    <property type="component" value="Unassembled WGS sequence"/>
</dbReference>
<keyword evidence="2" id="KW-1185">Reference proteome</keyword>
<reference evidence="2" key="1">
    <citation type="journal article" date="2019" name="Int. J. Syst. Evol. Microbiol.">
        <title>The Global Catalogue of Microorganisms (GCM) 10K type strain sequencing project: providing services to taxonomists for standard genome sequencing and annotation.</title>
        <authorList>
            <consortium name="The Broad Institute Genomics Platform"/>
            <consortium name="The Broad Institute Genome Sequencing Center for Infectious Disease"/>
            <person name="Wu L."/>
            <person name="Ma J."/>
        </authorList>
    </citation>
    <scope>NUCLEOTIDE SEQUENCE [LARGE SCALE GENOMIC DNA]</scope>
    <source>
        <strain evidence="2">KCTC 42248</strain>
    </source>
</reference>
<dbReference type="EMBL" id="JBHUMA010000008">
    <property type="protein sequence ID" value="MFD2600073.1"/>
    <property type="molecule type" value="Genomic_DNA"/>
</dbReference>
<proteinExistence type="predicted"/>
<name>A0ABW5NN44_9SPHI</name>
<gene>
    <name evidence="1" type="ORF">ACFSQ3_14040</name>
</gene>
<dbReference type="RefSeq" id="WP_380870214.1">
    <property type="nucleotide sequence ID" value="NZ_JBHUMA010000008.1"/>
</dbReference>
<accession>A0ABW5NN44</accession>
<protein>
    <recommendedName>
        <fullName evidence="3">DUF4919 domain-containing protein</fullName>
    </recommendedName>
</protein>
<organism evidence="1 2">
    <name type="scientific">Sphingobacterium corticis</name>
    <dbReference type="NCBI Taxonomy" id="1812823"/>
    <lineage>
        <taxon>Bacteria</taxon>
        <taxon>Pseudomonadati</taxon>
        <taxon>Bacteroidota</taxon>
        <taxon>Sphingobacteriia</taxon>
        <taxon>Sphingobacteriales</taxon>
        <taxon>Sphingobacteriaceae</taxon>
        <taxon>Sphingobacterium</taxon>
    </lineage>
</organism>
<sequence length="233" mass="26949">MRKLSEVFLMFAVMMLACPGFGQKNLAVLEFADELCTYKGYYDADKYSEAILKDTYKLTQSQLFFDGDDEESLQESYEAIKQRLSALKIVPNSSFSVARDSMLRYVEESYAIQKIRVKATDNPEVLKRKFMDDKLVKSYVEALVKGGDLLLAAYADVVKRQMENNGIPESLWAKYEANMQLDHREEIAFDYVLTYGWWNRVNNLIYHFNFDGSLNNEFNGLFVRVVTIDCDEA</sequence>
<comment type="caution">
    <text evidence="1">The sequence shown here is derived from an EMBL/GenBank/DDBJ whole genome shotgun (WGS) entry which is preliminary data.</text>
</comment>